<evidence type="ECO:0000256" key="2">
    <source>
        <dbReference type="SAM" id="Phobius"/>
    </source>
</evidence>
<keyword evidence="2" id="KW-1133">Transmembrane helix</keyword>
<reference evidence="3" key="1">
    <citation type="submission" date="2023-03" db="EMBL/GenBank/DDBJ databases">
        <authorList>
            <person name="Steffen K."/>
            <person name="Cardenas P."/>
        </authorList>
    </citation>
    <scope>NUCLEOTIDE SEQUENCE</scope>
</reference>
<feature type="compositionally biased region" description="Polar residues" evidence="1">
    <location>
        <begin position="319"/>
        <end position="332"/>
    </location>
</feature>
<feature type="transmembrane region" description="Helical" evidence="2">
    <location>
        <begin position="179"/>
        <end position="208"/>
    </location>
</feature>
<keyword evidence="4" id="KW-1185">Reference proteome</keyword>
<evidence type="ECO:0000313" key="4">
    <source>
        <dbReference type="Proteomes" id="UP001174909"/>
    </source>
</evidence>
<feature type="compositionally biased region" description="Basic and acidic residues" evidence="1">
    <location>
        <begin position="267"/>
        <end position="280"/>
    </location>
</feature>
<name>A0AA35WH22_GEOBA</name>
<comment type="caution">
    <text evidence="3">The sequence shown here is derived from an EMBL/GenBank/DDBJ whole genome shotgun (WGS) entry which is preliminary data.</text>
</comment>
<feature type="region of interest" description="Disordered" evidence="1">
    <location>
        <begin position="215"/>
        <end position="347"/>
    </location>
</feature>
<gene>
    <name evidence="3" type="ORF">GBAR_LOCUS8500</name>
</gene>
<proteinExistence type="predicted"/>
<feature type="region of interest" description="Disordered" evidence="1">
    <location>
        <begin position="141"/>
        <end position="177"/>
    </location>
</feature>
<dbReference type="AlphaFoldDB" id="A0AA35WH22"/>
<protein>
    <submittedName>
        <fullName evidence="3">Uncharacterized protein</fullName>
    </submittedName>
</protein>
<feature type="compositionally biased region" description="Polar residues" evidence="1">
    <location>
        <begin position="229"/>
        <end position="239"/>
    </location>
</feature>
<dbReference type="EMBL" id="CASHTH010001258">
    <property type="protein sequence ID" value="CAI8013392.1"/>
    <property type="molecule type" value="Genomic_DNA"/>
</dbReference>
<keyword evidence="2" id="KW-0812">Transmembrane</keyword>
<feature type="compositionally biased region" description="Pro residues" evidence="1">
    <location>
        <begin position="242"/>
        <end position="251"/>
    </location>
</feature>
<dbReference type="Proteomes" id="UP001174909">
    <property type="component" value="Unassembled WGS sequence"/>
</dbReference>
<sequence length="368" mass="39411">MEKKKGERHTYRGHRVLYAVGGAEKLLMVLWLTTAVSAGQSSCALKREGGGRCEITVGEYCSLQLPPSSCAGGLNLSLNETLPSCQRWANITDRRGIVRSTNESSRHLLLKVSDLAGGGVIIECRVGSAVIARVEIQLLQETGESEPSPELPTTLPGSQPPENSLTEAPTDPDGPNAGVVTGVVVGVVGLSLSIAGAATAAGICWYVLKRRRREDGSRSQVASPPPPILQQQENTTASTIVPLPPSRPNVPPGSKIIYPNLTPTTAEDTRSENGKKEEPACFRSSEQAMKEKNTRYGNGSPRRPQFPSRSQSKRDEASLPQSDATLDSTDGPSSHRPDCFSGTTGSAELDIELRETQYHYSLPQSPET</sequence>
<evidence type="ECO:0000313" key="3">
    <source>
        <dbReference type="EMBL" id="CAI8013392.1"/>
    </source>
</evidence>
<evidence type="ECO:0000256" key="1">
    <source>
        <dbReference type="SAM" id="MobiDB-lite"/>
    </source>
</evidence>
<organism evidence="3 4">
    <name type="scientific">Geodia barretti</name>
    <name type="common">Barrett's horny sponge</name>
    <dbReference type="NCBI Taxonomy" id="519541"/>
    <lineage>
        <taxon>Eukaryota</taxon>
        <taxon>Metazoa</taxon>
        <taxon>Porifera</taxon>
        <taxon>Demospongiae</taxon>
        <taxon>Heteroscleromorpha</taxon>
        <taxon>Tetractinellida</taxon>
        <taxon>Astrophorina</taxon>
        <taxon>Geodiidae</taxon>
        <taxon>Geodia</taxon>
    </lineage>
</organism>
<feature type="compositionally biased region" description="Polar residues" evidence="1">
    <location>
        <begin position="155"/>
        <end position="167"/>
    </location>
</feature>
<keyword evidence="2" id="KW-0472">Membrane</keyword>
<accession>A0AA35WH22</accession>